<feature type="region of interest" description="Disordered" evidence="1">
    <location>
        <begin position="61"/>
        <end position="105"/>
    </location>
</feature>
<feature type="compositionally biased region" description="Acidic residues" evidence="1">
    <location>
        <begin position="1"/>
        <end position="15"/>
    </location>
</feature>
<dbReference type="EMBL" id="LT594633">
    <property type="protein sequence ID" value="SCO93757.1"/>
    <property type="molecule type" value="Genomic_DNA"/>
</dbReference>
<organism evidence="2 4">
    <name type="scientific">Plasmodium malariae</name>
    <dbReference type="NCBI Taxonomy" id="5858"/>
    <lineage>
        <taxon>Eukaryota</taxon>
        <taxon>Sar</taxon>
        <taxon>Alveolata</taxon>
        <taxon>Apicomplexa</taxon>
        <taxon>Aconoidasida</taxon>
        <taxon>Haemosporida</taxon>
        <taxon>Plasmodiidae</taxon>
        <taxon>Plasmodium</taxon>
        <taxon>Plasmodium (Plasmodium)</taxon>
    </lineage>
</organism>
<feature type="compositionally biased region" description="Basic and acidic residues" evidence="1">
    <location>
        <begin position="68"/>
        <end position="77"/>
    </location>
</feature>
<evidence type="ECO:0000313" key="3">
    <source>
        <dbReference type="EMBL" id="SCO93757.1"/>
    </source>
</evidence>
<accession>A0A1C3L0R9</accession>
<dbReference type="VEuPathDB" id="PlasmoDB:PmUG01_12035300"/>
<dbReference type="Proteomes" id="UP000219813">
    <property type="component" value="Chromosome 12"/>
</dbReference>
<evidence type="ECO:0000313" key="5">
    <source>
        <dbReference type="Proteomes" id="UP000219813"/>
    </source>
</evidence>
<accession>A0A1D3SPC4</accession>
<evidence type="ECO:0000313" key="2">
    <source>
        <dbReference type="EMBL" id="SBT80121.1"/>
    </source>
</evidence>
<evidence type="ECO:0000313" key="4">
    <source>
        <dbReference type="Proteomes" id="UP000219799"/>
    </source>
</evidence>
<gene>
    <name evidence="2" type="primary">PmlGA01_120028600</name>
    <name evidence="3" type="synonym">PmUG01_12035300</name>
    <name evidence="2" type="ORF">PMLGA01_120028600</name>
    <name evidence="3" type="ORF">PMUG01_12035300</name>
</gene>
<evidence type="ECO:0008006" key="6">
    <source>
        <dbReference type="Google" id="ProtNLM"/>
    </source>
</evidence>
<dbReference type="AlphaFoldDB" id="A0A1C3L0R9"/>
<feature type="compositionally biased region" description="Basic and acidic residues" evidence="1">
    <location>
        <begin position="92"/>
        <end position="103"/>
    </location>
</feature>
<proteinExistence type="predicted"/>
<reference evidence="4 5" key="1">
    <citation type="submission" date="2016-06" db="EMBL/GenBank/DDBJ databases">
        <authorList>
            <consortium name="Pathogen Informatics"/>
        </authorList>
    </citation>
    <scope>NUCLEOTIDE SEQUENCE [LARGE SCALE GENOMIC DNA]</scope>
    <source>
        <strain evidence="2">PmlGA01</strain>
    </source>
</reference>
<evidence type="ECO:0000256" key="1">
    <source>
        <dbReference type="SAM" id="MobiDB-lite"/>
    </source>
</evidence>
<protein>
    <recommendedName>
        <fullName evidence="6">Enkurin domain-containing protein</fullName>
    </recommendedName>
</protein>
<dbReference type="EMBL" id="LT594500">
    <property type="protein sequence ID" value="SBT80121.1"/>
    <property type="molecule type" value="Genomic_DNA"/>
</dbReference>
<name>A0A1C3L0R9_PLAMA</name>
<keyword evidence="5" id="KW-1185">Reference proteome</keyword>
<dbReference type="Proteomes" id="UP000219799">
    <property type="component" value="Chromosome 12"/>
</dbReference>
<dbReference type="OrthoDB" id="371941at2759"/>
<dbReference type="OMA" id="THTNFWK"/>
<sequence>MDTNENDENLTEDDDNVKYDKPESHKNFWKSFGLDNKAGKLLYYLYGERTKINPDLINPKSFVKKKKEKEEENEAQKKGSRKVQISYPSFKKKNEKENPIDKIPHKKPLSKILEETKNYESIKEIPIHIGKNRNEEIKKLNELFLEKQCKVVPPSCAPIVLTDEERKEIIQSAQKRLTGFSNAHSKEEKMMDALKNYRSELIIELNEKISQYKSITSKEKTNNYVLTTNPRESNEFEYKKIELKNDIDQCKVNIKKIDDLLDLSK</sequence>
<feature type="region of interest" description="Disordered" evidence="1">
    <location>
        <begin position="1"/>
        <end position="23"/>
    </location>
</feature>